<keyword evidence="1" id="KW-1133">Transmembrane helix</keyword>
<organism evidence="3 4">
    <name type="scientific">Dissophora globulifera</name>
    <dbReference type="NCBI Taxonomy" id="979702"/>
    <lineage>
        <taxon>Eukaryota</taxon>
        <taxon>Fungi</taxon>
        <taxon>Fungi incertae sedis</taxon>
        <taxon>Mucoromycota</taxon>
        <taxon>Mortierellomycotina</taxon>
        <taxon>Mortierellomycetes</taxon>
        <taxon>Mortierellales</taxon>
        <taxon>Mortierellaceae</taxon>
        <taxon>Dissophora</taxon>
    </lineage>
</organism>
<feature type="transmembrane region" description="Helical" evidence="1">
    <location>
        <begin position="246"/>
        <end position="268"/>
    </location>
</feature>
<sequence length="269" mass="27469">MRSTLFFAVASALSTAVAALEGSQVSPTATPSICLTTPTDVSCSNYTIAAASITSSISEICKASSFLPGCSLYAACTADSTLNATYCAPLTILASLCTPVEDSVLTSPVCAKSYSIFCATGSKIPDCKSRTALPGLPSGKLVTGTVYSICQEMPTMTDCKLCPGPDATTGYSNCDEVKAWKGLCLDMPDMTQCSSFNTMCKNTGFAPFCSNSYKAPSGGATPSSGGASPVPTDNMNHGQQTPNSASILYCSSVMASLLALAISVIATAL</sequence>
<evidence type="ECO:0000256" key="1">
    <source>
        <dbReference type="SAM" id="Phobius"/>
    </source>
</evidence>
<accession>A0A9P6RLE6</accession>
<reference evidence="3" key="1">
    <citation type="journal article" date="2020" name="Fungal Divers.">
        <title>Resolving the Mortierellaceae phylogeny through synthesis of multi-gene phylogenetics and phylogenomics.</title>
        <authorList>
            <person name="Vandepol N."/>
            <person name="Liber J."/>
            <person name="Desiro A."/>
            <person name="Na H."/>
            <person name="Kennedy M."/>
            <person name="Barry K."/>
            <person name="Grigoriev I.V."/>
            <person name="Miller A.N."/>
            <person name="O'Donnell K."/>
            <person name="Stajich J.E."/>
            <person name="Bonito G."/>
        </authorList>
    </citation>
    <scope>NUCLEOTIDE SEQUENCE</scope>
    <source>
        <strain evidence="3">REB-010B</strain>
    </source>
</reference>
<dbReference type="AlphaFoldDB" id="A0A9P6RLE6"/>
<gene>
    <name evidence="3" type="ORF">BGZ99_004884</name>
</gene>
<evidence type="ECO:0000313" key="4">
    <source>
        <dbReference type="Proteomes" id="UP000738325"/>
    </source>
</evidence>
<protein>
    <submittedName>
        <fullName evidence="3">Uncharacterized protein</fullName>
    </submittedName>
</protein>
<comment type="caution">
    <text evidence="3">The sequence shown here is derived from an EMBL/GenBank/DDBJ whole genome shotgun (WGS) entry which is preliminary data.</text>
</comment>
<dbReference type="EMBL" id="JAAAIP010000307">
    <property type="protein sequence ID" value="KAG0319850.1"/>
    <property type="molecule type" value="Genomic_DNA"/>
</dbReference>
<keyword evidence="1" id="KW-0812">Transmembrane</keyword>
<evidence type="ECO:0000313" key="3">
    <source>
        <dbReference type="EMBL" id="KAG0319850.1"/>
    </source>
</evidence>
<evidence type="ECO:0000256" key="2">
    <source>
        <dbReference type="SAM" id="SignalP"/>
    </source>
</evidence>
<dbReference type="OrthoDB" id="73901at2759"/>
<feature type="signal peptide" evidence="2">
    <location>
        <begin position="1"/>
        <end position="19"/>
    </location>
</feature>
<keyword evidence="4" id="KW-1185">Reference proteome</keyword>
<keyword evidence="1" id="KW-0472">Membrane</keyword>
<dbReference type="Proteomes" id="UP000738325">
    <property type="component" value="Unassembled WGS sequence"/>
</dbReference>
<keyword evidence="2" id="KW-0732">Signal</keyword>
<feature type="chain" id="PRO_5040288091" evidence="2">
    <location>
        <begin position="20"/>
        <end position="269"/>
    </location>
</feature>
<name>A0A9P6RLE6_9FUNG</name>
<proteinExistence type="predicted"/>